<sequence length="122" mass="14088">MTYSFQGIDHVQVAAPPNQEDIAREFYSNKLGFHEVQKPENLAKRGGVWFQVGNHQLHIGVENDFTSAKKAHPAFEVKNINDLKTKLIDKKIDVTEDDNLEGAERFYLKDPFGNRLEFLEWL</sequence>
<dbReference type="SUPFAM" id="SSF54593">
    <property type="entry name" value="Glyoxalase/Bleomycin resistance protein/Dihydroxybiphenyl dioxygenase"/>
    <property type="match status" value="1"/>
</dbReference>
<gene>
    <name evidence="2" type="ORF">BUY34_10625</name>
</gene>
<dbReference type="PANTHER" id="PTHR39175">
    <property type="entry name" value="FAMILY PROTEIN, PUTATIVE (AFU_ORTHOLOGUE AFUA_3G15060)-RELATED"/>
    <property type="match status" value="1"/>
</dbReference>
<comment type="caution">
    <text evidence="2">The sequence shown here is derived from an EMBL/GenBank/DDBJ whole genome shotgun (WGS) entry which is preliminary data.</text>
</comment>
<dbReference type="Proteomes" id="UP000241208">
    <property type="component" value="Unassembled WGS sequence"/>
</dbReference>
<dbReference type="InterPro" id="IPR029068">
    <property type="entry name" value="Glyas_Bleomycin-R_OHBP_Dase"/>
</dbReference>
<dbReference type="InterPro" id="IPR037523">
    <property type="entry name" value="VOC_core"/>
</dbReference>
<organism evidence="2 3">
    <name type="scientific">Staphylococcus cohnii</name>
    <dbReference type="NCBI Taxonomy" id="29382"/>
    <lineage>
        <taxon>Bacteria</taxon>
        <taxon>Bacillati</taxon>
        <taxon>Bacillota</taxon>
        <taxon>Bacilli</taxon>
        <taxon>Bacillales</taxon>
        <taxon>Staphylococcaceae</taxon>
        <taxon>Staphylococcus</taxon>
        <taxon>Staphylococcus cohnii species complex</taxon>
    </lineage>
</organism>
<dbReference type="PANTHER" id="PTHR39175:SF1">
    <property type="entry name" value="FAMILY PROTEIN, PUTATIVE (AFU_ORTHOLOGUE AFUA_3G15060)-RELATED"/>
    <property type="match status" value="1"/>
</dbReference>
<evidence type="ECO:0000313" key="3">
    <source>
        <dbReference type="Proteomes" id="UP000241208"/>
    </source>
</evidence>
<name>A0A2T4LQC2_9STAP</name>
<dbReference type="RefSeq" id="WP_107386506.1">
    <property type="nucleotide sequence ID" value="NZ_JBOBDY010000001.1"/>
</dbReference>
<dbReference type="InterPro" id="IPR004360">
    <property type="entry name" value="Glyas_Fos-R_dOase_dom"/>
</dbReference>
<dbReference type="AlphaFoldDB" id="A0A2T4LQC2"/>
<dbReference type="Pfam" id="PF00903">
    <property type="entry name" value="Glyoxalase"/>
    <property type="match status" value="1"/>
</dbReference>
<feature type="domain" description="VOC" evidence="1">
    <location>
        <begin position="7"/>
        <end position="121"/>
    </location>
</feature>
<reference evidence="2 3" key="1">
    <citation type="journal article" date="2016" name="Front. Microbiol.">
        <title>Comprehensive Phylogenetic Analysis of Bovine Non-aureus Staphylococci Species Based on Whole-Genome Sequencing.</title>
        <authorList>
            <person name="Naushad S."/>
            <person name="Barkema H.W."/>
            <person name="Luby C."/>
            <person name="Condas L.A."/>
            <person name="Nobrega D.B."/>
            <person name="Carson D.A."/>
            <person name="De Buck J."/>
        </authorList>
    </citation>
    <scope>NUCLEOTIDE SEQUENCE [LARGE SCALE GENOMIC DNA]</scope>
    <source>
        <strain evidence="2 3">SNUC 3829</strain>
    </source>
</reference>
<evidence type="ECO:0000313" key="2">
    <source>
        <dbReference type="EMBL" id="PTF65557.1"/>
    </source>
</evidence>
<dbReference type="Gene3D" id="3.10.180.10">
    <property type="entry name" value="2,3-Dihydroxybiphenyl 1,2-Dioxygenase, domain 1"/>
    <property type="match status" value="1"/>
</dbReference>
<proteinExistence type="predicted"/>
<accession>A0A2T4LQC2</accession>
<evidence type="ECO:0000259" key="1">
    <source>
        <dbReference type="PROSITE" id="PS51819"/>
    </source>
</evidence>
<dbReference type="PROSITE" id="PS51819">
    <property type="entry name" value="VOC"/>
    <property type="match status" value="1"/>
</dbReference>
<dbReference type="EMBL" id="PYZR01000143">
    <property type="protein sequence ID" value="PTF65557.1"/>
    <property type="molecule type" value="Genomic_DNA"/>
</dbReference>
<protein>
    <submittedName>
        <fullName evidence="2">Glyoxalase</fullName>
    </submittedName>
</protein>